<sequence>MEDIEYWLEPELLHAVAFDVEKNAERLKRLASLAERIKEIRGRVEVKELGRPRAEHFAYAVDSSYGSPPLELIGGVFTVVAYGYVGRERGKGVDKHLSGALYFEDRDESDVSRFAALLERRLAARLLRQRARGAKDFDVLILDGEIAVHPLPFNLAVPGGKYEEANKAVDSLLGAAKAAGVALVAVAKRVRSRLLSAAYGGCLPVNDRAAATLVLRPGEYFVLGKLSEVLPKWAEMHYAECEGREEREEVLACASGGRAPKGERAARLCQRIKEFRANFAEVLSGRRYPNLPLLGEVQVAYYRPPGSQTAIRAEVLDFSGAGVDEVLAYLSATSSTVTGYPEVLDEVDKYVRVDPSFVESVLMMLLRKAPGEVAEVLLPNNLQKFRRLF</sequence>
<dbReference type="EMBL" id="JZWT02000036">
    <property type="protein sequence ID" value="MFB6491460.1"/>
    <property type="molecule type" value="Genomic_DNA"/>
</dbReference>
<evidence type="ECO:0000313" key="1">
    <source>
        <dbReference type="EMBL" id="MFB6491460.1"/>
    </source>
</evidence>
<name>A0ACC6V359_9CREN</name>
<comment type="caution">
    <text evidence="1">The sequence shown here is derived from an EMBL/GenBank/DDBJ whole genome shotgun (WGS) entry which is preliminary data.</text>
</comment>
<evidence type="ECO:0000313" key="2">
    <source>
        <dbReference type="Proteomes" id="UP000033636"/>
    </source>
</evidence>
<accession>A0ACC6V359</accession>
<gene>
    <name evidence="1" type="ORF">TU35_009575</name>
</gene>
<proteinExistence type="predicted"/>
<dbReference type="Proteomes" id="UP000033636">
    <property type="component" value="Unassembled WGS sequence"/>
</dbReference>
<reference evidence="1" key="1">
    <citation type="submission" date="2024-07" db="EMBL/GenBank/DDBJ databases">
        <title>Metagenome and Metagenome-Assembled Genomes of Archaea from a hot spring from the geothermal field of Los Azufres, Mexico.</title>
        <authorList>
            <person name="Marin-Paredes R."/>
            <person name="Martinez-Romero E."/>
            <person name="Servin-Garciduenas L.E."/>
        </authorList>
    </citation>
    <scope>NUCLEOTIDE SEQUENCE</scope>
</reference>
<protein>
    <submittedName>
        <fullName evidence="1">DNA double-strand break repair nuclease NurA</fullName>
    </submittedName>
</protein>
<organism evidence="1 2">
    <name type="scientific">Thermoproteus sp. AZ2</name>
    <dbReference type="NCBI Taxonomy" id="1609232"/>
    <lineage>
        <taxon>Archaea</taxon>
        <taxon>Thermoproteota</taxon>
        <taxon>Thermoprotei</taxon>
        <taxon>Thermoproteales</taxon>
        <taxon>Thermoproteaceae</taxon>
        <taxon>Thermoproteus</taxon>
    </lineage>
</organism>